<dbReference type="Proteomes" id="UP000536262">
    <property type="component" value="Unassembled WGS sequence"/>
</dbReference>
<dbReference type="InterPro" id="IPR025586">
    <property type="entry name" value="PcfJ"/>
</dbReference>
<organism evidence="1 2">
    <name type="scientific">Aminobacter aganoensis</name>
    <dbReference type="NCBI Taxonomy" id="83264"/>
    <lineage>
        <taxon>Bacteria</taxon>
        <taxon>Pseudomonadati</taxon>
        <taxon>Pseudomonadota</taxon>
        <taxon>Alphaproteobacteria</taxon>
        <taxon>Hyphomicrobiales</taxon>
        <taxon>Phyllobacteriaceae</taxon>
        <taxon>Aminobacter</taxon>
    </lineage>
</organism>
<gene>
    <name evidence="1" type="ORF">GGR00_003547</name>
</gene>
<keyword evidence="2" id="KW-1185">Reference proteome</keyword>
<dbReference type="Pfam" id="PF14284">
    <property type="entry name" value="PcfJ"/>
    <property type="match status" value="1"/>
</dbReference>
<proteinExistence type="predicted"/>
<name>A0A7X0F9T2_9HYPH</name>
<sequence>MNATSPSTSWTHLRACSAAELLSHVPAFAKLGTHPAINALVTISAFARTTITARRSVNGVEARVSVKPKLQDDPHATQLVKDMEAAITANACRAGSTPQFDLGTWLDRYGYIDLLAKAVEAGAREIALKTMAEMISKAIATVALQVGHLTDMHLKRLLRRDIPGLEERPTSPCSTLEWLLAVDHSGDPRRPILLTRRWQALRIYASLSTVLREPNITATIDEGLPLKPVLMDRLNITTPELRALRGARSLTTALRIGTDFEATIAELKAHGVPLAEWPGRGEPDQPSAWSLSPWAAYHRNNIIRVDYVSANQHATDAISSLADDILRPVVANRLVLANRSIVANVFLHSLAFPTGLRDSPDRRAFLSILNKAIIGTRGIKAFHEAAELWHRRVATLSAVRHEHRTDRPGWPSICPPWQCPRGLHDIVPITTAGGLVEEGNSLDHCVGGYYQPCRSGAVQILSLKRGGSHVATIELKLSGTTADTLSYQVGQFKARRNQRPDDELHDVLRAFLSDLNCRRHPIFRSQLAAHRKRMQREGDYVWSSHTLPIAHAREVFPFYLPLLPRNTPGSLDAWCEKTGLAHAVDRAIVALSSPIDPGAPIPY</sequence>
<comment type="caution">
    <text evidence="1">The sequence shown here is derived from an EMBL/GenBank/DDBJ whole genome shotgun (WGS) entry which is preliminary data.</text>
</comment>
<reference evidence="1 2" key="1">
    <citation type="submission" date="2020-08" db="EMBL/GenBank/DDBJ databases">
        <title>Genomic Encyclopedia of Type Strains, Phase IV (KMG-IV): sequencing the most valuable type-strain genomes for metagenomic binning, comparative biology and taxonomic classification.</title>
        <authorList>
            <person name="Goeker M."/>
        </authorList>
    </citation>
    <scope>NUCLEOTIDE SEQUENCE [LARGE SCALE GENOMIC DNA]</scope>
    <source>
        <strain evidence="1 2">DSM 7051</strain>
    </source>
</reference>
<evidence type="ECO:0000313" key="1">
    <source>
        <dbReference type="EMBL" id="MBB6355742.1"/>
    </source>
</evidence>
<accession>A0A7X0F9T2</accession>
<evidence type="ECO:0000313" key="2">
    <source>
        <dbReference type="Proteomes" id="UP000536262"/>
    </source>
</evidence>
<dbReference type="RefSeq" id="WP_184700147.1">
    <property type="nucleotide sequence ID" value="NZ_BAABEG010000005.1"/>
</dbReference>
<protein>
    <submittedName>
        <fullName evidence="1">Uncharacterized protein</fullName>
    </submittedName>
</protein>
<dbReference type="EMBL" id="JACHOU010000009">
    <property type="protein sequence ID" value="MBB6355742.1"/>
    <property type="molecule type" value="Genomic_DNA"/>
</dbReference>
<dbReference type="AlphaFoldDB" id="A0A7X0F9T2"/>